<reference evidence="4" key="1">
    <citation type="submission" date="2016-11" db="EMBL/GenBank/DDBJ databases">
        <authorList>
            <person name="Varghese N."/>
            <person name="Submissions S."/>
        </authorList>
    </citation>
    <scope>NUCLEOTIDE SEQUENCE [LARGE SCALE GENOMIC DNA]</scope>
    <source>
        <strain evidence="4">GAS401</strain>
    </source>
</reference>
<dbReference type="OrthoDB" id="6788250at2"/>
<name>A0A1M7TYI8_9BRAD</name>
<dbReference type="Gene3D" id="3.40.190.10">
    <property type="entry name" value="Periplasmic binding protein-like II"/>
    <property type="match status" value="2"/>
</dbReference>
<dbReference type="RefSeq" id="WP_072818741.1">
    <property type="nucleotide sequence ID" value="NZ_LT670849.1"/>
</dbReference>
<dbReference type="Pfam" id="PF09084">
    <property type="entry name" value="NMT1"/>
    <property type="match status" value="1"/>
</dbReference>
<evidence type="ECO:0000259" key="2">
    <source>
        <dbReference type="Pfam" id="PF09084"/>
    </source>
</evidence>
<dbReference type="AlphaFoldDB" id="A0A1M7TYI8"/>
<feature type="domain" description="SsuA/THI5-like" evidence="2">
    <location>
        <begin position="56"/>
        <end position="266"/>
    </location>
</feature>
<dbReference type="PANTHER" id="PTHR30024">
    <property type="entry name" value="ALIPHATIC SULFONATES-BINDING PROTEIN-RELATED"/>
    <property type="match status" value="1"/>
</dbReference>
<feature type="signal peptide" evidence="1">
    <location>
        <begin position="1"/>
        <end position="24"/>
    </location>
</feature>
<dbReference type="EMBL" id="LT670849">
    <property type="protein sequence ID" value="SHN75700.1"/>
    <property type="molecule type" value="Genomic_DNA"/>
</dbReference>
<evidence type="ECO:0000313" key="4">
    <source>
        <dbReference type="Proteomes" id="UP000184096"/>
    </source>
</evidence>
<keyword evidence="4" id="KW-1185">Reference proteome</keyword>
<accession>A0A1M7TYI8</accession>
<sequence>MMVSRKILVTMTLMALAITSAAQAEVSKVRVSRQFGLPYLPMIVIEDRHLLEKNAKAAGLEVTVEWSQRAGPAADLDALLAGQADFIGPGIPTLATVWDKTVGTPQEVRALIAMQSMPYVLVTRNPAIKTIADFTDKDKIALPAVKLTGHAIALEMEAAKVWGADQYNKLDSITITRSHADAAAALMSNQSEIDAHFASAPFYYYELATPGIHQVLKSYDTLGAKHTNGVLLTAKKFHDANPKLCAAVVAAFEEADAFIKAHPREAAQIYLDVTKDKIALDQLEKMVADPDVDYTTTPINLMKIVDFMHEVGRIKKKPASWKDLFFPEAHGLNGS</sequence>
<protein>
    <submittedName>
        <fullName evidence="3">NitT/TauT family transport system substrate-binding protein</fullName>
    </submittedName>
</protein>
<dbReference type="SUPFAM" id="SSF53850">
    <property type="entry name" value="Periplasmic binding protein-like II"/>
    <property type="match status" value="1"/>
</dbReference>
<proteinExistence type="predicted"/>
<dbReference type="InterPro" id="IPR015168">
    <property type="entry name" value="SsuA/THI5"/>
</dbReference>
<dbReference type="Proteomes" id="UP000184096">
    <property type="component" value="Chromosome I"/>
</dbReference>
<gene>
    <name evidence="3" type="ORF">SAMN05444170_3024</name>
</gene>
<keyword evidence="1" id="KW-0732">Signal</keyword>
<evidence type="ECO:0000313" key="3">
    <source>
        <dbReference type="EMBL" id="SHN75700.1"/>
    </source>
</evidence>
<organism evidence="3 4">
    <name type="scientific">Bradyrhizobium erythrophlei</name>
    <dbReference type="NCBI Taxonomy" id="1437360"/>
    <lineage>
        <taxon>Bacteria</taxon>
        <taxon>Pseudomonadati</taxon>
        <taxon>Pseudomonadota</taxon>
        <taxon>Alphaproteobacteria</taxon>
        <taxon>Hyphomicrobiales</taxon>
        <taxon>Nitrobacteraceae</taxon>
        <taxon>Bradyrhizobium</taxon>
    </lineage>
</organism>
<dbReference type="PANTHER" id="PTHR30024:SF2">
    <property type="entry name" value="ABC TRANSPORTER SUBSTRATE-BINDING PROTEIN"/>
    <property type="match status" value="1"/>
</dbReference>
<feature type="chain" id="PRO_5012862085" evidence="1">
    <location>
        <begin position="25"/>
        <end position="335"/>
    </location>
</feature>
<evidence type="ECO:0000256" key="1">
    <source>
        <dbReference type="SAM" id="SignalP"/>
    </source>
</evidence>